<feature type="transmembrane region" description="Helical" evidence="1">
    <location>
        <begin position="12"/>
        <end position="31"/>
    </location>
</feature>
<keyword evidence="1" id="KW-0472">Membrane</keyword>
<protein>
    <submittedName>
        <fullName evidence="3">Transglutaminase domain protein</fullName>
    </submittedName>
</protein>
<dbReference type="InterPro" id="IPR002931">
    <property type="entry name" value="Transglutaminase-like"/>
</dbReference>
<reference evidence="3 4" key="1">
    <citation type="journal article" date="2013" name="Mar. Genomics">
        <title>Expression of sulfatases in Rhodopirellula baltica and the diversity of sulfatases in the genus Rhodopirellula.</title>
        <authorList>
            <person name="Wegner C.E."/>
            <person name="Richter-Heitmann T."/>
            <person name="Klindworth A."/>
            <person name="Klockow C."/>
            <person name="Richter M."/>
            <person name="Achstetter T."/>
            <person name="Glockner F.O."/>
            <person name="Harder J."/>
        </authorList>
    </citation>
    <scope>NUCLEOTIDE SEQUENCE [LARGE SCALE GENOMIC DNA]</scope>
    <source>
        <strain evidence="3 4">WH47</strain>
    </source>
</reference>
<dbReference type="EMBL" id="AFAR01000077">
    <property type="protein sequence ID" value="EGF28581.1"/>
    <property type="molecule type" value="Genomic_DNA"/>
</dbReference>
<evidence type="ECO:0000256" key="1">
    <source>
        <dbReference type="SAM" id="Phobius"/>
    </source>
</evidence>
<dbReference type="SMART" id="SM00460">
    <property type="entry name" value="TGc"/>
    <property type="match status" value="1"/>
</dbReference>
<gene>
    <name evidence="3" type="ORF">RBWH47_03040</name>
</gene>
<dbReference type="PANTHER" id="PTHR33490:SF3">
    <property type="entry name" value="CONSERVED INTEGRAL MEMBRANE PROTEIN"/>
    <property type="match status" value="1"/>
</dbReference>
<dbReference type="SUPFAM" id="SSF54001">
    <property type="entry name" value="Cysteine proteinases"/>
    <property type="match status" value="1"/>
</dbReference>
<dbReference type="RefSeq" id="WP_007325387.1">
    <property type="nucleotide sequence ID" value="NZ_AFAR01000077.1"/>
</dbReference>
<dbReference type="InterPro" id="IPR038765">
    <property type="entry name" value="Papain-like_cys_pep_sf"/>
</dbReference>
<feature type="domain" description="Transglutaminase-like" evidence="2">
    <location>
        <begin position="235"/>
        <end position="283"/>
    </location>
</feature>
<dbReference type="Proteomes" id="UP000006222">
    <property type="component" value="Unassembled WGS sequence"/>
</dbReference>
<evidence type="ECO:0000313" key="4">
    <source>
        <dbReference type="Proteomes" id="UP000006222"/>
    </source>
</evidence>
<dbReference type="AlphaFoldDB" id="F2AP20"/>
<keyword evidence="1" id="KW-0812">Transmembrane</keyword>
<dbReference type="PATRIC" id="fig|991778.3.peg.1518"/>
<comment type="caution">
    <text evidence="3">The sequence shown here is derived from an EMBL/GenBank/DDBJ whole genome shotgun (WGS) entry which is preliminary data.</text>
</comment>
<evidence type="ECO:0000313" key="3">
    <source>
        <dbReference type="EMBL" id="EGF28581.1"/>
    </source>
</evidence>
<organism evidence="3 4">
    <name type="scientific">Rhodopirellula baltica WH47</name>
    <dbReference type="NCBI Taxonomy" id="991778"/>
    <lineage>
        <taxon>Bacteria</taxon>
        <taxon>Pseudomonadati</taxon>
        <taxon>Planctomycetota</taxon>
        <taxon>Planctomycetia</taxon>
        <taxon>Pirellulales</taxon>
        <taxon>Pirellulaceae</taxon>
        <taxon>Rhodopirellula</taxon>
    </lineage>
</organism>
<dbReference type="Pfam" id="PF01841">
    <property type="entry name" value="Transglut_core"/>
    <property type="match status" value="1"/>
</dbReference>
<dbReference type="Gene3D" id="3.10.620.30">
    <property type="match status" value="1"/>
</dbReference>
<accession>F2AP20</accession>
<keyword evidence="1" id="KW-1133">Transmembrane helix</keyword>
<dbReference type="PANTHER" id="PTHR33490">
    <property type="entry name" value="BLR5614 PROTEIN-RELATED"/>
    <property type="match status" value="1"/>
</dbReference>
<proteinExistence type="predicted"/>
<evidence type="ECO:0000259" key="2">
    <source>
        <dbReference type="SMART" id="SM00460"/>
    </source>
</evidence>
<sequence length="354" mass="38867">MTESKKQMTRRTCLRSLVGSGTGAIVAGSVLPTGRLFGQEGLSSADSENAAQAPLDGSSVAATQLDLTVPQTTRWLLGVNIDTPVTITSGLATFPVFMDWPEQTVSITDRTVDGRIGNVAVRELDGARQVVVTIPRLTSGGSVQVELEMEVVRKPIVAPTETNDLIVPARLPREMRSYMGNSPMIDSSHPSIRALSRELAGDAPESDWEKVRQIYDVVRDKVRYQEGPIRDASDALKTGVGDCEDMTSLFVALCRNAGIPARMVWIPGHCYPEFYLEPKDAKPERGELAGTWYPCQAAGTEQFGGMLEARPVLQKGDRFRVPEQRTPVRYVAEFFRCDRQGSKAPRVEFIRKPA</sequence>
<name>F2AP20_RHOBT</name>